<name>A0A5S9IM02_UABAM</name>
<dbReference type="Pfam" id="PF04400">
    <property type="entry name" value="NqrM"/>
    <property type="match status" value="1"/>
</dbReference>
<dbReference type="Proteomes" id="UP000326354">
    <property type="component" value="Chromosome"/>
</dbReference>
<sequence length="58" mass="5965">MSNVIVAVSFFLTAFSLMAVGVIFSNRRIKGSCGGIGAVLGDEAKMCDCGQKMGGCSE</sequence>
<dbReference type="OrthoDB" id="5296227at2"/>
<dbReference type="AlphaFoldDB" id="A0A5S9IM02"/>
<evidence type="ECO:0000313" key="1">
    <source>
        <dbReference type="EMBL" id="BBM83991.1"/>
    </source>
</evidence>
<protein>
    <recommendedName>
        <fullName evidence="3">(Na+)-NQR maturation NqrM</fullName>
    </recommendedName>
</protein>
<organism evidence="1 2">
    <name type="scientific">Uabimicrobium amorphum</name>
    <dbReference type="NCBI Taxonomy" id="2596890"/>
    <lineage>
        <taxon>Bacteria</taxon>
        <taxon>Pseudomonadati</taxon>
        <taxon>Planctomycetota</taxon>
        <taxon>Candidatus Uabimicrobiia</taxon>
        <taxon>Candidatus Uabimicrobiales</taxon>
        <taxon>Candidatus Uabimicrobiaceae</taxon>
        <taxon>Candidatus Uabimicrobium</taxon>
    </lineage>
</organism>
<keyword evidence="2" id="KW-1185">Reference proteome</keyword>
<dbReference type="KEGG" id="uam:UABAM_02346"/>
<evidence type="ECO:0008006" key="3">
    <source>
        <dbReference type="Google" id="ProtNLM"/>
    </source>
</evidence>
<accession>A0A5S9IM02</accession>
<gene>
    <name evidence="1" type="ORF">UABAM_02346</name>
</gene>
<proteinExistence type="predicted"/>
<dbReference type="PANTHER" id="PTHR40691">
    <property type="entry name" value="(NA+)-NQR MATURATION NQRM"/>
    <property type="match status" value="1"/>
</dbReference>
<evidence type="ECO:0000313" key="2">
    <source>
        <dbReference type="Proteomes" id="UP000326354"/>
    </source>
</evidence>
<dbReference type="RefSeq" id="WP_151968171.1">
    <property type="nucleotide sequence ID" value="NZ_AP019860.1"/>
</dbReference>
<dbReference type="EMBL" id="AP019860">
    <property type="protein sequence ID" value="BBM83991.1"/>
    <property type="molecule type" value="Genomic_DNA"/>
</dbReference>
<dbReference type="PANTHER" id="PTHR40691:SF3">
    <property type="entry name" value="(NA+)-NQR MATURATION NQRM"/>
    <property type="match status" value="1"/>
</dbReference>
<dbReference type="InterPro" id="IPR007495">
    <property type="entry name" value="NqrM"/>
</dbReference>
<reference evidence="1 2" key="1">
    <citation type="submission" date="2019-08" db="EMBL/GenBank/DDBJ databases">
        <title>Complete genome sequence of Candidatus Uab amorphum.</title>
        <authorList>
            <person name="Shiratori T."/>
            <person name="Suzuki S."/>
            <person name="Kakizawa Y."/>
            <person name="Ishida K."/>
        </authorList>
    </citation>
    <scope>NUCLEOTIDE SEQUENCE [LARGE SCALE GENOMIC DNA]</scope>
    <source>
        <strain evidence="1 2">SRT547</strain>
    </source>
</reference>